<reference evidence="2 3" key="1">
    <citation type="submission" date="2021-02" db="EMBL/GenBank/DDBJ databases">
        <title>A novel species of genus Amphritea isolated from a fishpond in China.</title>
        <authorList>
            <person name="Lu H."/>
        </authorList>
    </citation>
    <scope>NUCLEOTIDE SEQUENCE [LARGE SCALE GENOMIC DNA]</scope>
    <source>
        <strain evidence="2 3">RP18W</strain>
    </source>
</reference>
<accession>A0ABS2W366</accession>
<evidence type="ECO:0000256" key="1">
    <source>
        <dbReference type="SAM" id="MobiDB-lite"/>
    </source>
</evidence>
<dbReference type="EMBL" id="JAFFZP010000002">
    <property type="protein sequence ID" value="MBN0986025.1"/>
    <property type="molecule type" value="Genomic_DNA"/>
</dbReference>
<keyword evidence="3" id="KW-1185">Reference proteome</keyword>
<proteinExistence type="predicted"/>
<evidence type="ECO:0000313" key="2">
    <source>
        <dbReference type="EMBL" id="MBN0986025.1"/>
    </source>
</evidence>
<feature type="region of interest" description="Disordered" evidence="1">
    <location>
        <begin position="30"/>
        <end position="56"/>
    </location>
</feature>
<dbReference type="Proteomes" id="UP000760472">
    <property type="component" value="Unassembled WGS sequence"/>
</dbReference>
<organism evidence="2 3">
    <name type="scientific">Amphritea pacifica</name>
    <dbReference type="NCBI Taxonomy" id="2811233"/>
    <lineage>
        <taxon>Bacteria</taxon>
        <taxon>Pseudomonadati</taxon>
        <taxon>Pseudomonadota</taxon>
        <taxon>Gammaproteobacteria</taxon>
        <taxon>Oceanospirillales</taxon>
        <taxon>Oceanospirillaceae</taxon>
        <taxon>Amphritea</taxon>
    </lineage>
</organism>
<dbReference type="RefSeq" id="WP_205212760.1">
    <property type="nucleotide sequence ID" value="NZ_JAFFZP010000002.1"/>
</dbReference>
<gene>
    <name evidence="2" type="ORF">JW498_01440</name>
</gene>
<sequence length="56" mass="6065">MSVVAVIITIIAEMLVTDIESQITAVDCDPAMDSDPAISRTAEGQTKQSQREHQYG</sequence>
<name>A0ABS2W366_9GAMM</name>
<comment type="caution">
    <text evidence="2">The sequence shown here is derived from an EMBL/GenBank/DDBJ whole genome shotgun (WGS) entry which is preliminary data.</text>
</comment>
<evidence type="ECO:0000313" key="3">
    <source>
        <dbReference type="Proteomes" id="UP000760472"/>
    </source>
</evidence>
<protein>
    <submittedName>
        <fullName evidence="2">Uncharacterized protein</fullName>
    </submittedName>
</protein>